<dbReference type="GO" id="GO:0055085">
    <property type="term" value="P:transmembrane transport"/>
    <property type="evidence" value="ECO:0007669"/>
    <property type="project" value="InterPro"/>
</dbReference>
<evidence type="ECO:0000256" key="2">
    <source>
        <dbReference type="ARBA" id="ARBA00022448"/>
    </source>
</evidence>
<keyword evidence="4 6" id="KW-1133">Transmembrane helix</keyword>
<feature type="transmembrane region" description="Helical" evidence="6">
    <location>
        <begin position="347"/>
        <end position="368"/>
    </location>
</feature>
<comment type="subcellular location">
    <subcellularLocation>
        <location evidence="1">Membrane</location>
        <topology evidence="1">Multi-pass membrane protein</topology>
    </subcellularLocation>
</comment>
<proteinExistence type="predicted"/>
<dbReference type="GO" id="GO:0016020">
    <property type="term" value="C:membrane"/>
    <property type="evidence" value="ECO:0007669"/>
    <property type="project" value="UniProtKB-SubCell"/>
</dbReference>
<evidence type="ECO:0000256" key="5">
    <source>
        <dbReference type="ARBA" id="ARBA00023136"/>
    </source>
</evidence>
<dbReference type="PANTHER" id="PTHR43568">
    <property type="entry name" value="P PROTEIN"/>
    <property type="match status" value="1"/>
</dbReference>
<reference evidence="8 9" key="2">
    <citation type="submission" date="2017-10" db="EMBL/GenBank/DDBJ databases">
        <authorList>
            <person name="Banno H."/>
            <person name="Chua N.-H."/>
        </authorList>
    </citation>
    <scope>NUCLEOTIDE SEQUENCE [LARGE SCALE GENOMIC DNA]</scope>
    <source>
        <strain evidence="8 9">JK623</strain>
    </source>
</reference>
<accession>A0A2G3E6A7</accession>
<organism evidence="8 9">
    <name type="scientific">Agathobacter ruminis</name>
    <dbReference type="NCBI Taxonomy" id="1712665"/>
    <lineage>
        <taxon>Bacteria</taxon>
        <taxon>Bacillati</taxon>
        <taxon>Bacillota</taxon>
        <taxon>Clostridia</taxon>
        <taxon>Lachnospirales</taxon>
        <taxon>Lachnospiraceae</taxon>
        <taxon>Agathobacter</taxon>
    </lineage>
</organism>
<dbReference type="PANTHER" id="PTHR43568:SF1">
    <property type="entry name" value="P PROTEIN"/>
    <property type="match status" value="1"/>
</dbReference>
<name>A0A2G3E6A7_9FIRM</name>
<dbReference type="AlphaFoldDB" id="A0A2G3E6A7"/>
<feature type="transmembrane region" description="Helical" evidence="6">
    <location>
        <begin position="202"/>
        <end position="224"/>
    </location>
</feature>
<comment type="caution">
    <text evidence="8">The sequence shown here is derived from an EMBL/GenBank/DDBJ whole genome shotgun (WGS) entry which is preliminary data.</text>
</comment>
<gene>
    <name evidence="8" type="ORF">CSX02_00845</name>
</gene>
<keyword evidence="2" id="KW-0813">Transport</keyword>
<feature type="transmembrane region" description="Helical" evidence="6">
    <location>
        <begin position="311"/>
        <end position="335"/>
    </location>
</feature>
<keyword evidence="5 6" id="KW-0472">Membrane</keyword>
<dbReference type="Proteomes" id="UP000224563">
    <property type="component" value="Unassembled WGS sequence"/>
</dbReference>
<dbReference type="Pfam" id="PF03600">
    <property type="entry name" value="CitMHS"/>
    <property type="match status" value="1"/>
</dbReference>
<evidence type="ECO:0000259" key="7">
    <source>
        <dbReference type="Pfam" id="PF03600"/>
    </source>
</evidence>
<feature type="transmembrane region" description="Helical" evidence="6">
    <location>
        <begin position="12"/>
        <end position="32"/>
    </location>
</feature>
<evidence type="ECO:0000256" key="4">
    <source>
        <dbReference type="ARBA" id="ARBA00022989"/>
    </source>
</evidence>
<sequence length="369" mass="40841">MKYVIDFIKKETILTSAWVLALISMFFVHPNASYIDYIDLRTLGILWSLMVIMEGLNREGLFEALGSRMIEKTGNVLQLSLALVFLCFFSAMFITNDVALLTFVPFSIFILEACGRDELLIPVIAFQTIAANMGSMLTPVGNPQNIYLYSLSGMGIADFLLLMLPYTAMTGLLLLICILFLPGKKDHVEMKRHRLKGSKKRCAVYGILFILSLFTVSKILPYYILFAIVLLTCFVMDKFAIVQIDYALLFTFVGFFIFTGNLGALDSVRNALYGIVSGHELSTGILASQFISNVPAALLLSDFASDLKGLLVGVNIGGLGTLIASMASLISFKLLAHHRNELKAKYFFVFTALNIIYLAILSGLYIVIS</sequence>
<keyword evidence="3 6" id="KW-0812">Transmembrane</keyword>
<dbReference type="EMBL" id="PDYG01000003">
    <property type="protein sequence ID" value="PHU38822.1"/>
    <property type="molecule type" value="Genomic_DNA"/>
</dbReference>
<feature type="transmembrane region" description="Helical" evidence="6">
    <location>
        <begin position="244"/>
        <end position="264"/>
    </location>
</feature>
<reference evidence="8 9" key="1">
    <citation type="submission" date="2017-10" db="EMBL/GenBank/DDBJ databases">
        <title>Resolving the taxonomy of Roseburia spp., Eubacterium rectale and Agathobacter spp. through phylogenomic analysis.</title>
        <authorList>
            <person name="Sheridan P.O."/>
            <person name="Walker A.W."/>
            <person name="Duncan S.H."/>
            <person name="Scott K.P."/>
            <person name="Toole P.W.O."/>
            <person name="Luis P."/>
            <person name="Flint H.J."/>
        </authorList>
    </citation>
    <scope>NUCLEOTIDE SEQUENCE [LARGE SCALE GENOMIC DNA]</scope>
    <source>
        <strain evidence="8 9">JK623</strain>
    </source>
</reference>
<feature type="transmembrane region" description="Helical" evidence="6">
    <location>
        <begin position="159"/>
        <end position="181"/>
    </location>
</feature>
<evidence type="ECO:0000313" key="8">
    <source>
        <dbReference type="EMBL" id="PHU38822.1"/>
    </source>
</evidence>
<feature type="transmembrane region" description="Helical" evidence="6">
    <location>
        <begin position="271"/>
        <end position="291"/>
    </location>
</feature>
<feature type="domain" description="Citrate transporter-like" evidence="7">
    <location>
        <begin position="14"/>
        <end position="301"/>
    </location>
</feature>
<evidence type="ECO:0000256" key="1">
    <source>
        <dbReference type="ARBA" id="ARBA00004141"/>
    </source>
</evidence>
<protein>
    <submittedName>
        <fullName evidence="8">Citrate transporter</fullName>
    </submittedName>
</protein>
<keyword evidence="9" id="KW-1185">Reference proteome</keyword>
<evidence type="ECO:0000256" key="3">
    <source>
        <dbReference type="ARBA" id="ARBA00022692"/>
    </source>
</evidence>
<dbReference type="InterPro" id="IPR004680">
    <property type="entry name" value="Cit_transptr-like_dom"/>
</dbReference>
<dbReference type="InterPro" id="IPR051475">
    <property type="entry name" value="Diverse_Ion_Transporter"/>
</dbReference>
<evidence type="ECO:0000256" key="6">
    <source>
        <dbReference type="SAM" id="Phobius"/>
    </source>
</evidence>
<dbReference type="RefSeq" id="WP_099385349.1">
    <property type="nucleotide sequence ID" value="NZ_JANSWH010000066.1"/>
</dbReference>
<evidence type="ECO:0000313" key="9">
    <source>
        <dbReference type="Proteomes" id="UP000224563"/>
    </source>
</evidence>